<dbReference type="InterPro" id="IPR013657">
    <property type="entry name" value="SCL35B1-4/HUT1"/>
</dbReference>
<feature type="transmembrane region" description="Helical" evidence="8">
    <location>
        <begin position="176"/>
        <end position="193"/>
    </location>
</feature>
<evidence type="ECO:0000256" key="6">
    <source>
        <dbReference type="ARBA" id="ARBA00023136"/>
    </source>
</evidence>
<reference evidence="9 10" key="1">
    <citation type="journal article" date="2020" name="Genomics">
        <title>Complete, high-quality genomes from long-read metagenomic sequencing of two wolf lichen thalli reveals enigmatic genome architecture.</title>
        <authorList>
            <person name="McKenzie S.K."/>
            <person name="Walston R.F."/>
            <person name="Allen J.L."/>
        </authorList>
    </citation>
    <scope>NUCLEOTIDE SEQUENCE [LARGE SCALE GENOMIC DNA]</scope>
    <source>
        <strain evidence="9">WasteWater2</strain>
    </source>
</reference>
<dbReference type="Pfam" id="PF08449">
    <property type="entry name" value="UAA"/>
    <property type="match status" value="1"/>
</dbReference>
<accession>A0A8H6L5M7</accession>
<evidence type="ECO:0000256" key="4">
    <source>
        <dbReference type="ARBA" id="ARBA00022692"/>
    </source>
</evidence>
<evidence type="ECO:0000313" key="10">
    <source>
        <dbReference type="Proteomes" id="UP000578531"/>
    </source>
</evidence>
<evidence type="ECO:0000256" key="7">
    <source>
        <dbReference type="SAM" id="MobiDB-lite"/>
    </source>
</evidence>
<name>A0A8H6L5M7_9LECA</name>
<dbReference type="EMBL" id="JACCJC010000018">
    <property type="protein sequence ID" value="KAF6236524.1"/>
    <property type="molecule type" value="Genomic_DNA"/>
</dbReference>
<dbReference type="PANTHER" id="PTHR10778">
    <property type="entry name" value="SOLUTE CARRIER FAMILY 35 MEMBER B"/>
    <property type="match status" value="1"/>
</dbReference>
<dbReference type="GO" id="GO:0000139">
    <property type="term" value="C:Golgi membrane"/>
    <property type="evidence" value="ECO:0007669"/>
    <property type="project" value="TreeGrafter"/>
</dbReference>
<feature type="transmembrane region" description="Helical" evidence="8">
    <location>
        <begin position="238"/>
        <end position="258"/>
    </location>
</feature>
<dbReference type="GO" id="GO:0005789">
    <property type="term" value="C:endoplasmic reticulum membrane"/>
    <property type="evidence" value="ECO:0007669"/>
    <property type="project" value="TreeGrafter"/>
</dbReference>
<feature type="compositionally biased region" description="Polar residues" evidence="7">
    <location>
        <begin position="1"/>
        <end position="23"/>
    </location>
</feature>
<keyword evidence="6 8" id="KW-0472">Membrane</keyword>
<evidence type="ECO:0000313" key="9">
    <source>
        <dbReference type="EMBL" id="KAF6236524.1"/>
    </source>
</evidence>
<feature type="transmembrane region" description="Helical" evidence="8">
    <location>
        <begin position="109"/>
        <end position="129"/>
    </location>
</feature>
<protein>
    <recommendedName>
        <fullName evidence="11">UAA transporter</fullName>
    </recommendedName>
</protein>
<feature type="transmembrane region" description="Helical" evidence="8">
    <location>
        <begin position="76"/>
        <end position="97"/>
    </location>
</feature>
<evidence type="ECO:0008006" key="11">
    <source>
        <dbReference type="Google" id="ProtNLM"/>
    </source>
</evidence>
<keyword evidence="2" id="KW-0813">Transport</keyword>
<feature type="region of interest" description="Disordered" evidence="7">
    <location>
        <begin position="1"/>
        <end position="30"/>
    </location>
</feature>
<dbReference type="GeneID" id="59286969"/>
<evidence type="ECO:0000256" key="1">
    <source>
        <dbReference type="ARBA" id="ARBA00004127"/>
    </source>
</evidence>
<feature type="transmembrane region" description="Helical" evidence="8">
    <location>
        <begin position="403"/>
        <end position="420"/>
    </location>
</feature>
<evidence type="ECO:0000256" key="8">
    <source>
        <dbReference type="SAM" id="Phobius"/>
    </source>
</evidence>
<keyword evidence="3" id="KW-0762">Sugar transport</keyword>
<dbReference type="OrthoDB" id="999962at2759"/>
<gene>
    <name evidence="9" type="ORF">HO173_005305</name>
</gene>
<keyword evidence="10" id="KW-1185">Reference proteome</keyword>
<dbReference type="GO" id="GO:0005462">
    <property type="term" value="F:UDP-N-acetylglucosamine transmembrane transporter activity"/>
    <property type="evidence" value="ECO:0007669"/>
    <property type="project" value="TreeGrafter"/>
</dbReference>
<feature type="transmembrane region" description="Helical" evidence="8">
    <location>
        <begin position="200"/>
        <end position="218"/>
    </location>
</feature>
<dbReference type="AlphaFoldDB" id="A0A8H6L5M7"/>
<evidence type="ECO:0000256" key="2">
    <source>
        <dbReference type="ARBA" id="ARBA00022448"/>
    </source>
</evidence>
<evidence type="ECO:0000256" key="3">
    <source>
        <dbReference type="ARBA" id="ARBA00022597"/>
    </source>
</evidence>
<dbReference type="GO" id="GO:0005464">
    <property type="term" value="F:UDP-xylose transmembrane transporter activity"/>
    <property type="evidence" value="ECO:0007669"/>
    <property type="project" value="TreeGrafter"/>
</dbReference>
<comment type="caution">
    <text evidence="9">The sequence shown here is derived from an EMBL/GenBank/DDBJ whole genome shotgun (WGS) entry which is preliminary data.</text>
</comment>
<keyword evidence="4 8" id="KW-0812">Transmembrane</keyword>
<keyword evidence="5 8" id="KW-1133">Transmembrane helix</keyword>
<feature type="transmembrane region" description="Helical" evidence="8">
    <location>
        <begin position="150"/>
        <end position="170"/>
    </location>
</feature>
<feature type="transmembrane region" description="Helical" evidence="8">
    <location>
        <begin position="373"/>
        <end position="397"/>
    </location>
</feature>
<dbReference type="PANTHER" id="PTHR10778:SF4">
    <property type="entry name" value="NUCLEOTIDE SUGAR TRANSPORTER SLC35B4"/>
    <property type="match status" value="1"/>
</dbReference>
<evidence type="ECO:0000256" key="5">
    <source>
        <dbReference type="ARBA" id="ARBA00022989"/>
    </source>
</evidence>
<organism evidence="9 10">
    <name type="scientific">Letharia columbiana</name>
    <dbReference type="NCBI Taxonomy" id="112416"/>
    <lineage>
        <taxon>Eukaryota</taxon>
        <taxon>Fungi</taxon>
        <taxon>Dikarya</taxon>
        <taxon>Ascomycota</taxon>
        <taxon>Pezizomycotina</taxon>
        <taxon>Lecanoromycetes</taxon>
        <taxon>OSLEUM clade</taxon>
        <taxon>Lecanoromycetidae</taxon>
        <taxon>Lecanorales</taxon>
        <taxon>Lecanorineae</taxon>
        <taxon>Parmeliaceae</taxon>
        <taxon>Letharia</taxon>
    </lineage>
</organism>
<dbReference type="Proteomes" id="UP000578531">
    <property type="component" value="Unassembled WGS sequence"/>
</dbReference>
<proteinExistence type="predicted"/>
<sequence length="436" mass="47888">MNSSTQGNVDPYQAPSTAPSPHANTPPRARQVTAAPALEHGKGQGIRKAGRDYRGSWTLAKVFGTSAPLIHIYLPFFINWLGIVGLIFGGCCSNVFALESIIKWEPESGLLITFVQFVVTALVTSPTYFSARRLPFFLKRRQIPLTRLTLSAFMFFAVNMLNNFAFGYNISVPVHIILRSGGSVMTMLVGYVWGKRYTSMQIFSVAMLTAGIGVAAMADAQAKGKTKSTSSTNIDSEFITGLVILAVAQLLSAIMGIYTEITYSRYGRHWHENLFYQHFLSIPMFYPFFPSLLEQLKKLVYSEPIQLSPSLYRSLYIKSNSTFDSGDLQLPPMALTPSVLGVAFPKHVFNLALNAGTQFACIRGVNALSARTSALGVSIALNVRKLVSLCVSLWLFGNKLPEGVLLGAVIVFGSTSIWAWEGQRIGKKDKRKGKMP</sequence>
<comment type="subcellular location">
    <subcellularLocation>
        <location evidence="1">Endomembrane system</location>
        <topology evidence="1">Multi-pass membrane protein</topology>
    </subcellularLocation>
</comment>
<dbReference type="RefSeq" id="XP_037165863.1">
    <property type="nucleotide sequence ID" value="XM_037307223.1"/>
</dbReference>